<gene>
    <name evidence="4" type="ORF">LG368_12210</name>
</gene>
<accession>A0A9X1LF85</accession>
<keyword evidence="2" id="KW-0235">DNA replication</keyword>
<dbReference type="GO" id="GO:0006274">
    <property type="term" value="P:DNA replication termination"/>
    <property type="evidence" value="ECO:0007669"/>
    <property type="project" value="InterPro"/>
</dbReference>
<protein>
    <submittedName>
        <fullName evidence="4">DNA replication terminus site-binding protein</fullName>
    </submittedName>
</protein>
<sequence>MRFLISEQFEQVQQGISELNDLITLARYKTAIAYPIEPTLKGMEDEVLDTITVSEHVGKSALACAAASYKDLFIEPEFSQKVVRRTVGAVHLSTSDDPSIALVSGLVERINESKDLIRNHLMTRYNTSSDRSKALRLECPRVMTLHLYRHIRCFNDKNVLSARFSWQRKDARYKPDKQKLIANMSKTLARTNAENQALLAGLIKNVSDTPESKLRMRRAVAVQPVANISIGGSMKTVTAPMPLIFVQNEPIIFKSLMDFHAETERKTRSDKSSFTSIGSFGGIAIECCS</sequence>
<keyword evidence="5" id="KW-1185">Reference proteome</keyword>
<evidence type="ECO:0000313" key="4">
    <source>
        <dbReference type="EMBL" id="MCB5162658.1"/>
    </source>
</evidence>
<dbReference type="SUPFAM" id="SSF56596">
    <property type="entry name" value="Replication terminator protein (Tus)"/>
    <property type="match status" value="1"/>
</dbReference>
<evidence type="ECO:0000313" key="5">
    <source>
        <dbReference type="Proteomes" id="UP001139095"/>
    </source>
</evidence>
<dbReference type="Pfam" id="PF05472">
    <property type="entry name" value="Ter"/>
    <property type="match status" value="1"/>
</dbReference>
<comment type="caution">
    <text evidence="4">The sequence shown here is derived from an EMBL/GenBank/DDBJ whole genome shotgun (WGS) entry which is preliminary data.</text>
</comment>
<evidence type="ECO:0000256" key="2">
    <source>
        <dbReference type="ARBA" id="ARBA00022705"/>
    </source>
</evidence>
<dbReference type="RefSeq" id="WP_226755004.1">
    <property type="nucleotide sequence ID" value="NZ_JAJATW010000019.1"/>
</dbReference>
<keyword evidence="1" id="KW-0963">Cytoplasm</keyword>
<evidence type="ECO:0000256" key="1">
    <source>
        <dbReference type="ARBA" id="ARBA00022490"/>
    </source>
</evidence>
<dbReference type="GO" id="GO:0005737">
    <property type="term" value="C:cytoplasm"/>
    <property type="evidence" value="ECO:0007669"/>
    <property type="project" value="InterPro"/>
</dbReference>
<dbReference type="InterPro" id="IPR036384">
    <property type="entry name" value="Tus_sf"/>
</dbReference>
<name>A0A9X1LF85_9GAMM</name>
<dbReference type="AlphaFoldDB" id="A0A9X1LF85"/>
<dbReference type="InterPro" id="IPR036381">
    <property type="entry name" value="Tus_dom1"/>
</dbReference>
<dbReference type="Proteomes" id="UP001139095">
    <property type="component" value="Unassembled WGS sequence"/>
</dbReference>
<dbReference type="InterPro" id="IPR008865">
    <property type="entry name" value="DNA_replication_term_site-bd"/>
</dbReference>
<dbReference type="EMBL" id="JAJATW010000019">
    <property type="protein sequence ID" value="MCB5162658.1"/>
    <property type="molecule type" value="Genomic_DNA"/>
</dbReference>
<organism evidence="4 5">
    <name type="scientific">Marinomonas algarum</name>
    <dbReference type="NCBI Taxonomy" id="2883105"/>
    <lineage>
        <taxon>Bacteria</taxon>
        <taxon>Pseudomonadati</taxon>
        <taxon>Pseudomonadota</taxon>
        <taxon>Gammaproteobacteria</taxon>
        <taxon>Oceanospirillales</taxon>
        <taxon>Oceanospirillaceae</taxon>
        <taxon>Marinomonas</taxon>
    </lineage>
</organism>
<reference evidence="4" key="1">
    <citation type="submission" date="2021-10" db="EMBL/GenBank/DDBJ databases">
        <title>Marinomonas pontica sp. nov., isolated from the Black Sea.</title>
        <authorList>
            <person name="Zhao L.-H."/>
            <person name="Xue J.-H."/>
        </authorList>
    </citation>
    <scope>NUCLEOTIDE SEQUENCE</scope>
    <source>
        <strain evidence="4">E8</strain>
    </source>
</reference>
<proteinExistence type="predicted"/>
<keyword evidence="3" id="KW-0238">DNA-binding</keyword>
<dbReference type="GO" id="GO:0003677">
    <property type="term" value="F:DNA binding"/>
    <property type="evidence" value="ECO:0007669"/>
    <property type="project" value="UniProtKB-KW"/>
</dbReference>
<evidence type="ECO:0000256" key="3">
    <source>
        <dbReference type="ARBA" id="ARBA00023125"/>
    </source>
</evidence>
<dbReference type="Gene3D" id="3.50.14.10">
    <property type="entry name" value="Replication terminator Tus, domain 1 superfamily/Replication terminator Tus"/>
    <property type="match status" value="1"/>
</dbReference>